<dbReference type="PANTHER" id="PTHR14021">
    <property type="entry name" value="IRON-SULFUR CLUSTER CO-CHAPERONE PROTEIN HSCB"/>
    <property type="match status" value="1"/>
</dbReference>
<evidence type="ECO:0000313" key="5">
    <source>
        <dbReference type="EMBL" id="KAJ4396721.1"/>
    </source>
</evidence>
<keyword evidence="6" id="KW-1185">Reference proteome</keyword>
<dbReference type="InterPro" id="IPR004640">
    <property type="entry name" value="HscB"/>
</dbReference>
<accession>A0A9W8Z2M1</accession>
<dbReference type="AlphaFoldDB" id="A0A9W8Z2M1"/>
<dbReference type="SUPFAM" id="SSF46565">
    <property type="entry name" value="Chaperone J-domain"/>
    <property type="match status" value="1"/>
</dbReference>
<dbReference type="PANTHER" id="PTHR14021:SF15">
    <property type="entry name" value="IRON-SULFUR CLUSTER CO-CHAPERONE PROTEIN HSCB"/>
    <property type="match status" value="1"/>
</dbReference>
<dbReference type="InterPro" id="IPR036869">
    <property type="entry name" value="J_dom_sf"/>
</dbReference>
<evidence type="ECO:0000256" key="3">
    <source>
        <dbReference type="SAM" id="MobiDB-lite"/>
    </source>
</evidence>
<sequence>MRRALDTFQSRSLTGLCAACARKSISTSRAAQAAISSRTYFTTWMEPSRPLSKSAGPGRPGPSRRWLSASPATRRAPEPATDADLSSKPAHAPLPYYALFPQTLAAGPPPTGPFSIDTRALRREFLQLQAASHPDFHHAAAAASPSSSQTHSVSRRKAEALSSHINAAYKTLSSPLLRAQYLLAERYGIDLAGDEASSLTGPPDASLLGEVMAAREIIEDAGSEEELEGVRAENAERIRKCLVELESAFEREDVSAAVKETVRLRYWENIRESVEAWEDGKPVVLQH</sequence>
<feature type="region of interest" description="Disordered" evidence="3">
    <location>
        <begin position="47"/>
        <end position="88"/>
    </location>
</feature>
<dbReference type="GO" id="GO:0051259">
    <property type="term" value="P:protein complex oligomerization"/>
    <property type="evidence" value="ECO:0007669"/>
    <property type="project" value="InterPro"/>
</dbReference>
<gene>
    <name evidence="5" type="primary">JAC1</name>
    <name evidence="5" type="ORF">N0V93_000942</name>
</gene>
<evidence type="ECO:0000256" key="2">
    <source>
        <dbReference type="ARBA" id="ARBA00023186"/>
    </source>
</evidence>
<dbReference type="SUPFAM" id="SSF47144">
    <property type="entry name" value="HSC20 (HSCB), C-terminal oligomerisation domain"/>
    <property type="match status" value="1"/>
</dbReference>
<dbReference type="Pfam" id="PF07743">
    <property type="entry name" value="HSCB_C"/>
    <property type="match status" value="1"/>
</dbReference>
<dbReference type="GO" id="GO:0044571">
    <property type="term" value="P:[2Fe-2S] cluster assembly"/>
    <property type="evidence" value="ECO:0007669"/>
    <property type="project" value="InterPro"/>
</dbReference>
<dbReference type="OrthoDB" id="448954at2759"/>
<feature type="compositionally biased region" description="Low complexity" evidence="3">
    <location>
        <begin position="139"/>
        <end position="152"/>
    </location>
</feature>
<name>A0A9W8Z2M1_9PEZI</name>
<dbReference type="GO" id="GO:0005739">
    <property type="term" value="C:mitochondrion"/>
    <property type="evidence" value="ECO:0007669"/>
    <property type="project" value="TreeGrafter"/>
</dbReference>
<protein>
    <submittedName>
        <fullName evidence="5">Molecular chaperone</fullName>
    </submittedName>
</protein>
<comment type="caution">
    <text evidence="5">The sequence shown here is derived from an EMBL/GenBank/DDBJ whole genome shotgun (WGS) entry which is preliminary data.</text>
</comment>
<keyword evidence="2" id="KW-0143">Chaperone</keyword>
<proteinExistence type="inferred from homology"/>
<evidence type="ECO:0000256" key="1">
    <source>
        <dbReference type="ARBA" id="ARBA00010476"/>
    </source>
</evidence>
<dbReference type="Gene3D" id="1.10.287.110">
    <property type="entry name" value="DnaJ domain"/>
    <property type="match status" value="1"/>
</dbReference>
<comment type="similarity">
    <text evidence="1">Belongs to the HscB family.</text>
</comment>
<dbReference type="EMBL" id="JAPEVB010000001">
    <property type="protein sequence ID" value="KAJ4396721.1"/>
    <property type="molecule type" value="Genomic_DNA"/>
</dbReference>
<evidence type="ECO:0000313" key="6">
    <source>
        <dbReference type="Proteomes" id="UP001140453"/>
    </source>
</evidence>
<dbReference type="InterPro" id="IPR009073">
    <property type="entry name" value="HscB_oligo_C"/>
</dbReference>
<dbReference type="GO" id="GO:0001671">
    <property type="term" value="F:ATPase activator activity"/>
    <property type="evidence" value="ECO:0007669"/>
    <property type="project" value="InterPro"/>
</dbReference>
<dbReference type="Gene3D" id="1.20.1280.20">
    <property type="entry name" value="HscB, C-terminal domain"/>
    <property type="match status" value="1"/>
</dbReference>
<dbReference type="GO" id="GO:0051087">
    <property type="term" value="F:protein-folding chaperone binding"/>
    <property type="evidence" value="ECO:0007669"/>
    <property type="project" value="InterPro"/>
</dbReference>
<dbReference type="InterPro" id="IPR036386">
    <property type="entry name" value="HscB_C_sf"/>
</dbReference>
<dbReference type="NCBIfam" id="TIGR00714">
    <property type="entry name" value="hscB"/>
    <property type="match status" value="1"/>
</dbReference>
<reference evidence="5" key="1">
    <citation type="submission" date="2022-10" db="EMBL/GenBank/DDBJ databases">
        <title>Tapping the CABI collections for fungal endophytes: first genome assemblies for Collariella, Neodidymelliopsis, Ascochyta clinopodiicola, Didymella pomorum, Didymosphaeria variabile, Neocosmospora piperis and Neocucurbitaria cava.</title>
        <authorList>
            <person name="Hill R."/>
        </authorList>
    </citation>
    <scope>NUCLEOTIDE SEQUENCE</scope>
    <source>
        <strain evidence="5">IMI 355082</strain>
    </source>
</reference>
<organism evidence="5 6">
    <name type="scientific">Gnomoniopsis smithogilvyi</name>
    <dbReference type="NCBI Taxonomy" id="1191159"/>
    <lineage>
        <taxon>Eukaryota</taxon>
        <taxon>Fungi</taxon>
        <taxon>Dikarya</taxon>
        <taxon>Ascomycota</taxon>
        <taxon>Pezizomycotina</taxon>
        <taxon>Sordariomycetes</taxon>
        <taxon>Sordariomycetidae</taxon>
        <taxon>Diaporthales</taxon>
        <taxon>Gnomoniaceae</taxon>
        <taxon>Gnomoniopsis</taxon>
    </lineage>
</organism>
<feature type="region of interest" description="Disordered" evidence="3">
    <location>
        <begin position="136"/>
        <end position="157"/>
    </location>
</feature>
<evidence type="ECO:0000259" key="4">
    <source>
        <dbReference type="Pfam" id="PF07743"/>
    </source>
</evidence>
<dbReference type="Proteomes" id="UP001140453">
    <property type="component" value="Unassembled WGS sequence"/>
</dbReference>
<feature type="domain" description="Co-chaperone HscB C-terminal oligomerisation" evidence="4">
    <location>
        <begin position="204"/>
        <end position="275"/>
    </location>
</feature>